<keyword evidence="1" id="KW-0472">Membrane</keyword>
<proteinExistence type="predicted"/>
<protein>
    <submittedName>
        <fullName evidence="2">Uncharacterized protein</fullName>
    </submittedName>
</protein>
<keyword evidence="1" id="KW-1133">Transmembrane helix</keyword>
<keyword evidence="1" id="KW-0812">Transmembrane</keyword>
<name>A0AA96UZE3_9EURY</name>
<reference evidence="2 3" key="1">
    <citation type="submission" date="2023-07" db="EMBL/GenBank/DDBJ databases">
        <title>Closed genoem sequence of Methanomicrococcus sp. Hf6.</title>
        <authorList>
            <person name="Poehlein A."/>
            <person name="Protasov E."/>
            <person name="Platt K."/>
            <person name="Reeh H."/>
            <person name="Daniel R."/>
            <person name="Brune A."/>
        </authorList>
    </citation>
    <scope>NUCLEOTIDE SEQUENCE [LARGE SCALE GENOMIC DNA]</scope>
    <source>
        <strain evidence="2 3">Hf6</strain>
    </source>
</reference>
<dbReference type="GeneID" id="85195330"/>
<dbReference type="KEGG" id="mehf:MmiHf6_08060"/>
<evidence type="ECO:0000313" key="2">
    <source>
        <dbReference type="EMBL" id="WNY23499.1"/>
    </source>
</evidence>
<keyword evidence="3" id="KW-1185">Reference proteome</keyword>
<evidence type="ECO:0000256" key="1">
    <source>
        <dbReference type="SAM" id="Phobius"/>
    </source>
</evidence>
<dbReference type="RefSeq" id="WP_316558523.1">
    <property type="nucleotide sequence ID" value="NZ_CP131059.1"/>
</dbReference>
<organism evidence="2 3">
    <name type="scientific">Methanimicrococcus hongohii</name>
    <dbReference type="NCBI Taxonomy" id="3028295"/>
    <lineage>
        <taxon>Archaea</taxon>
        <taxon>Methanobacteriati</taxon>
        <taxon>Methanobacteriota</taxon>
        <taxon>Stenosarchaea group</taxon>
        <taxon>Methanomicrobia</taxon>
        <taxon>Methanosarcinales</taxon>
        <taxon>Methanosarcinaceae</taxon>
        <taxon>Methanimicrococcus</taxon>
    </lineage>
</organism>
<gene>
    <name evidence="2" type="ORF">MmiHf6_08060</name>
</gene>
<dbReference type="Proteomes" id="UP001302978">
    <property type="component" value="Chromosome"/>
</dbReference>
<dbReference type="AlphaFoldDB" id="A0AA96UZE3"/>
<dbReference type="EMBL" id="CP131059">
    <property type="protein sequence ID" value="WNY23499.1"/>
    <property type="molecule type" value="Genomic_DNA"/>
</dbReference>
<feature type="transmembrane region" description="Helical" evidence="1">
    <location>
        <begin position="228"/>
        <end position="261"/>
    </location>
</feature>
<evidence type="ECO:0000313" key="3">
    <source>
        <dbReference type="Proteomes" id="UP001302978"/>
    </source>
</evidence>
<sequence length="315" mass="35186">MIKKYFTILITLLLISALFIPGVMAQENEQRFLNETLMPIVDIPSMSALNDTEILEIADFITAMLELDGLKVENLDLSNLKYIETESGIITAGKISFEFQNTDSKSFRNSNTFKEFEFYSNFDYIEKSNLMVSKSKTDDEFYKINRYLDSEDENTVTYLTETTVIKDGILQKNIESSSADKEINSVEQEISSLIPTRAVVNKPSNPPSGSTLVYSDLKLQTVIIGGSALTLIAGIILGTITGGVAIPIIVGALTLAADVLLDNYLYKYNLSPQDTYMDVYQVNRLLYTYNAAPAWGDTVVVPPLCLYLEITRYGR</sequence>
<accession>A0AA96UZE3</accession>